<proteinExistence type="predicted"/>
<gene>
    <name evidence="1" type="ORF">HA285_00790</name>
</gene>
<reference evidence="2" key="1">
    <citation type="journal article" date="2020" name="bioRxiv">
        <title>A rank-normalized archaeal taxonomy based on genome phylogeny resolves widespread incomplete and uneven classifications.</title>
        <authorList>
            <person name="Rinke C."/>
            <person name="Chuvochina M."/>
            <person name="Mussig A.J."/>
            <person name="Chaumeil P.-A."/>
            <person name="Waite D.W."/>
            <person name="Whitman W.B."/>
            <person name="Parks D.H."/>
            <person name="Hugenholtz P."/>
        </authorList>
    </citation>
    <scope>NUCLEOTIDE SEQUENCE [LARGE SCALE GENOMIC DNA]</scope>
</reference>
<dbReference type="GeneID" id="82297483"/>
<dbReference type="RefSeq" id="WP_286708600.1">
    <property type="nucleotide sequence ID" value="NZ_CP194219.1"/>
</dbReference>
<evidence type="ECO:0000313" key="1">
    <source>
        <dbReference type="EMBL" id="HIH64138.1"/>
    </source>
</evidence>
<evidence type="ECO:0000313" key="2">
    <source>
        <dbReference type="Proteomes" id="UP000538031"/>
    </source>
</evidence>
<dbReference type="PIRSF" id="PIRSF006035">
    <property type="entry name" value="CO_dh_b_ACDS_e"/>
    <property type="match status" value="1"/>
</dbReference>
<dbReference type="Proteomes" id="UP000538031">
    <property type="component" value="Unassembled WGS sequence"/>
</dbReference>
<accession>A0A7J4MTS7</accession>
<dbReference type="SUPFAM" id="SSF52467">
    <property type="entry name" value="DHS-like NAD/FAD-binding domain"/>
    <property type="match status" value="1"/>
</dbReference>
<dbReference type="Pfam" id="PF02552">
    <property type="entry name" value="CO_dh"/>
    <property type="match status" value="1"/>
</dbReference>
<dbReference type="EMBL" id="DUHT01000007">
    <property type="protein sequence ID" value="HIH64138.1"/>
    <property type="molecule type" value="Genomic_DNA"/>
</dbReference>
<dbReference type="AlphaFoldDB" id="A0A7J4MTS7"/>
<dbReference type="Gene3D" id="3.40.50.1220">
    <property type="entry name" value="TPP-binding domain"/>
    <property type="match status" value="1"/>
</dbReference>
<organism evidence="1 2">
    <name type="scientific">Methanothermobacter thermautotrophicus</name>
    <name type="common">Methanobacterium thermoformicicum</name>
    <dbReference type="NCBI Taxonomy" id="145262"/>
    <lineage>
        <taxon>Archaea</taxon>
        <taxon>Methanobacteriati</taxon>
        <taxon>Methanobacteriota</taxon>
        <taxon>Methanomada group</taxon>
        <taxon>Methanobacteria</taxon>
        <taxon>Methanobacteriales</taxon>
        <taxon>Methanobacteriaceae</taxon>
        <taxon>Methanothermobacter</taxon>
    </lineage>
</organism>
<sequence>MTAWNPALSSLRNSTVLPPEMVASAIKKAKRPLMVIGSLVNSIPDDITDRITRITEKGDMEVALTGGSSLKGDRFRRRNIIGLIEIVDNLKNPAWKGFDGNGNYDLVCFIGVPYYIGSQGLSTLRAFAPHLKTVTLCRYMHPNADISYPNMSYDEWLKWLDALIENLE</sequence>
<dbReference type="InterPro" id="IPR029035">
    <property type="entry name" value="DHS-like_NAD/FAD-binding_dom"/>
</dbReference>
<dbReference type="NCBIfam" id="TIGR00315">
    <property type="entry name" value="cdhB"/>
    <property type="match status" value="1"/>
</dbReference>
<dbReference type="InterPro" id="IPR003704">
    <property type="entry name" value="CdhB"/>
</dbReference>
<dbReference type="GO" id="GO:0019385">
    <property type="term" value="P:methanogenesis, from acetate"/>
    <property type="evidence" value="ECO:0007669"/>
    <property type="project" value="InterPro"/>
</dbReference>
<name>A0A7J4MTS7_METTF</name>
<protein>
    <submittedName>
        <fullName evidence="1">CO dehydrogenase/acetyl-CoA synthase complex subunit epsilon</fullName>
    </submittedName>
</protein>
<comment type="caution">
    <text evidence="1">The sequence shown here is derived from an EMBL/GenBank/DDBJ whole genome shotgun (WGS) entry which is preliminary data.</text>
</comment>